<dbReference type="RefSeq" id="WP_131301362.1">
    <property type="nucleotide sequence ID" value="NZ_JBHLST010000041.1"/>
</dbReference>
<evidence type="ECO:0000256" key="2">
    <source>
        <dbReference type="SAM" id="SignalP"/>
    </source>
</evidence>
<reference evidence="3 4" key="1">
    <citation type="submission" date="2019-03" db="EMBL/GenBank/DDBJ databases">
        <title>Genomic Encyclopedia of Type Strains, Phase IV (KMG-IV): sequencing the most valuable type-strain genomes for metagenomic binning, comparative biology and taxonomic classification.</title>
        <authorList>
            <person name="Goeker M."/>
        </authorList>
    </citation>
    <scope>NUCLEOTIDE SEQUENCE [LARGE SCALE GENOMIC DNA]</scope>
    <source>
        <strain evidence="3 4">DSM 2286</strain>
    </source>
</reference>
<name>A0A4R1PYT1_9GAMM</name>
<keyword evidence="2" id="KW-0732">Signal</keyword>
<feature type="signal peptide" evidence="2">
    <location>
        <begin position="1"/>
        <end position="19"/>
    </location>
</feature>
<accession>A0A4R1PYT1</accession>
<dbReference type="NCBIfam" id="TIGR02001">
    <property type="entry name" value="gcw_chp"/>
    <property type="match status" value="1"/>
</dbReference>
<feature type="region of interest" description="Disordered" evidence="1">
    <location>
        <begin position="75"/>
        <end position="118"/>
    </location>
</feature>
<evidence type="ECO:0000256" key="1">
    <source>
        <dbReference type="SAM" id="MobiDB-lite"/>
    </source>
</evidence>
<dbReference type="AlphaFoldDB" id="A0A4R1PYT1"/>
<sequence>MTLKHYALTTLASASLTLAADQPQAMPHSFTANLGLFSEYRFRGIDQTFGRPALQGGFDCSHASGFHAGNWNANLSSERPGLSGRPPGKGFLRWRQEPGRRLPSGYQPSNKIHHALKT</sequence>
<dbReference type="EMBL" id="SMMU01000005">
    <property type="protein sequence ID" value="TCL33135.1"/>
    <property type="molecule type" value="Genomic_DNA"/>
</dbReference>
<evidence type="ECO:0000313" key="4">
    <source>
        <dbReference type="Proteomes" id="UP000295169"/>
    </source>
</evidence>
<dbReference type="InterPro" id="IPR010239">
    <property type="entry name" value="CHP02001"/>
</dbReference>
<comment type="caution">
    <text evidence="3">The sequence shown here is derived from an EMBL/GenBank/DDBJ whole genome shotgun (WGS) entry which is preliminary data.</text>
</comment>
<gene>
    <name evidence="3" type="ORF">EV691_105103</name>
</gene>
<dbReference type="Proteomes" id="UP000295169">
    <property type="component" value="Unassembled WGS sequence"/>
</dbReference>
<dbReference type="Pfam" id="PF09694">
    <property type="entry name" value="Gcw_chp"/>
    <property type="match status" value="1"/>
</dbReference>
<proteinExistence type="predicted"/>
<feature type="chain" id="PRO_5020324967" evidence="2">
    <location>
        <begin position="20"/>
        <end position="118"/>
    </location>
</feature>
<evidence type="ECO:0000313" key="3">
    <source>
        <dbReference type="EMBL" id="TCL33135.1"/>
    </source>
</evidence>
<protein>
    <submittedName>
        <fullName evidence="3">Uncharacterized protein (TIGR02001 family)</fullName>
    </submittedName>
</protein>
<organism evidence="3 4">
    <name type="scientific">Azotobacter chroococcum</name>
    <dbReference type="NCBI Taxonomy" id="353"/>
    <lineage>
        <taxon>Bacteria</taxon>
        <taxon>Pseudomonadati</taxon>
        <taxon>Pseudomonadota</taxon>
        <taxon>Gammaproteobacteria</taxon>
        <taxon>Pseudomonadales</taxon>
        <taxon>Pseudomonadaceae</taxon>
        <taxon>Azotobacter</taxon>
    </lineage>
</organism>